<evidence type="ECO:0000313" key="3">
    <source>
        <dbReference type="Proteomes" id="UP000241462"/>
    </source>
</evidence>
<feature type="region of interest" description="Disordered" evidence="1">
    <location>
        <begin position="787"/>
        <end position="809"/>
    </location>
</feature>
<sequence>MEEPRRYWARAPTGSTPYQTTEDRAVHFTDFLESDGSENDITWRGAQGSGPKEIVRNDPASMSPPKIKPEPYRPQKGDARVRKGRDQQPPISEVSLDSEDDEQDVGESATLDPSIYVYRASEAGNTDVVAIHRLEWDLEPDLDDELEEYTRLARLGQFQRAQDYFDSRLSQHANHPLIFVRHAETLWEMGDFKSVVALAGRAADVFPPPSDPLQRHLLAITYGNKKGNGGSDPLKDLYVNWKLVYWISLSLSQNDCGVIFKEFDEIWSYFYWTFEEPTSTQLQIFYLLDSLRHLLPWVSGKLPWPFSRDNIFWLGWKRTYDGLKRQGRIWDFRNALLTHVWHLFDGQDPHSGFLSIFFDTQSGPDFCQRIRDDWLGVSSTDISILLALIDIFSAIALRMINHRKVSTIATVALRHADSLSEHLLQQHPELSNTSPLLHWLFARACVAHRLSRNSEDDTHTKDLDDLKGAYFEPMWPGSYTPYYIPIVSEKPKWTQPDMPSHLRQTLQMISRAAEGQHNWRLQASCLTELVYGTADPSQLLLELSEVQSVKQGELYLYTITCLTKYLTVRSKEGRKALRKDLGKLGCWETPHLLSPALAAVVAARDVVLSAMTPRDLQAHGSSIKAALRYYNILPPWFQAKVAEALPDVFRTYSTSYWYPHVPAPSASPYVSFNHRLAGTKLSKKPKPPKAPISQSKMRLLRELSLKKREIQLRQFQESEALARGDPPEAVFASLNGYWARKLSDIEREIRKLKKRPKQDSDSEWETEDDIRDVHELSDWTASVAEIYEGESSSTSGHSNSVIDNSDSWD</sequence>
<evidence type="ECO:0000313" key="2">
    <source>
        <dbReference type="EMBL" id="PSR99100.1"/>
    </source>
</evidence>
<proteinExistence type="predicted"/>
<feature type="compositionally biased region" description="Basic and acidic residues" evidence="1">
    <location>
        <begin position="67"/>
        <end position="86"/>
    </location>
</feature>
<dbReference type="AlphaFoldDB" id="A0A2T3AI41"/>
<reference evidence="2 3" key="1">
    <citation type="journal article" date="2018" name="Mycol. Prog.">
        <title>Coniella lustricola, a new species from submerged detritus.</title>
        <authorList>
            <person name="Raudabaugh D.B."/>
            <person name="Iturriaga T."/>
            <person name="Carver A."/>
            <person name="Mondo S."/>
            <person name="Pangilinan J."/>
            <person name="Lipzen A."/>
            <person name="He G."/>
            <person name="Amirebrahimi M."/>
            <person name="Grigoriev I.V."/>
            <person name="Miller A.N."/>
        </authorList>
    </citation>
    <scope>NUCLEOTIDE SEQUENCE [LARGE SCALE GENOMIC DNA]</scope>
    <source>
        <strain evidence="2 3">B22-T-1</strain>
    </source>
</reference>
<name>A0A2T3AI41_9PEZI</name>
<organism evidence="2 3">
    <name type="scientific">Coniella lustricola</name>
    <dbReference type="NCBI Taxonomy" id="2025994"/>
    <lineage>
        <taxon>Eukaryota</taxon>
        <taxon>Fungi</taxon>
        <taxon>Dikarya</taxon>
        <taxon>Ascomycota</taxon>
        <taxon>Pezizomycotina</taxon>
        <taxon>Sordariomycetes</taxon>
        <taxon>Sordariomycetidae</taxon>
        <taxon>Diaporthales</taxon>
        <taxon>Schizoparmaceae</taxon>
        <taxon>Coniella</taxon>
    </lineage>
</organism>
<feature type="compositionally biased region" description="Acidic residues" evidence="1">
    <location>
        <begin position="96"/>
        <end position="105"/>
    </location>
</feature>
<evidence type="ECO:0000256" key="1">
    <source>
        <dbReference type="SAM" id="MobiDB-lite"/>
    </source>
</evidence>
<protein>
    <submittedName>
        <fullName evidence="2">Uncharacterized protein</fullName>
    </submittedName>
</protein>
<dbReference type="EMBL" id="KZ678386">
    <property type="protein sequence ID" value="PSR99100.1"/>
    <property type="molecule type" value="Genomic_DNA"/>
</dbReference>
<dbReference type="InParanoid" id="A0A2T3AI41"/>
<dbReference type="OrthoDB" id="4838614at2759"/>
<accession>A0A2T3AI41</accession>
<keyword evidence="3" id="KW-1185">Reference proteome</keyword>
<dbReference type="STRING" id="2025994.A0A2T3AI41"/>
<feature type="region of interest" description="Disordered" evidence="1">
    <location>
        <begin position="1"/>
        <end position="109"/>
    </location>
</feature>
<feature type="compositionally biased region" description="Low complexity" evidence="1">
    <location>
        <begin position="791"/>
        <end position="800"/>
    </location>
</feature>
<gene>
    <name evidence="2" type="ORF">BD289DRAFT_55941</name>
</gene>
<dbReference type="Proteomes" id="UP000241462">
    <property type="component" value="Unassembled WGS sequence"/>
</dbReference>